<name>A0ABV0ZHT4_9TELE</name>
<gene>
    <name evidence="1" type="ORF">AMECASPLE_037517</name>
</gene>
<comment type="caution">
    <text evidence="1">The sequence shown here is derived from an EMBL/GenBank/DDBJ whole genome shotgun (WGS) entry which is preliminary data.</text>
</comment>
<organism evidence="1 2">
    <name type="scientific">Ameca splendens</name>
    <dbReference type="NCBI Taxonomy" id="208324"/>
    <lineage>
        <taxon>Eukaryota</taxon>
        <taxon>Metazoa</taxon>
        <taxon>Chordata</taxon>
        <taxon>Craniata</taxon>
        <taxon>Vertebrata</taxon>
        <taxon>Euteleostomi</taxon>
        <taxon>Actinopterygii</taxon>
        <taxon>Neopterygii</taxon>
        <taxon>Teleostei</taxon>
        <taxon>Neoteleostei</taxon>
        <taxon>Acanthomorphata</taxon>
        <taxon>Ovalentaria</taxon>
        <taxon>Atherinomorphae</taxon>
        <taxon>Cyprinodontiformes</taxon>
        <taxon>Goodeidae</taxon>
        <taxon>Ameca</taxon>
    </lineage>
</organism>
<keyword evidence="2" id="KW-1185">Reference proteome</keyword>
<dbReference type="EMBL" id="JAHRIP010062812">
    <property type="protein sequence ID" value="MEQ2305407.1"/>
    <property type="molecule type" value="Genomic_DNA"/>
</dbReference>
<protein>
    <submittedName>
        <fullName evidence="1">Uncharacterized protein</fullName>
    </submittedName>
</protein>
<proteinExistence type="predicted"/>
<dbReference type="Proteomes" id="UP001469553">
    <property type="component" value="Unassembled WGS sequence"/>
</dbReference>
<accession>A0ABV0ZHT4</accession>
<evidence type="ECO:0000313" key="2">
    <source>
        <dbReference type="Proteomes" id="UP001469553"/>
    </source>
</evidence>
<feature type="non-terminal residue" evidence="1">
    <location>
        <position position="1"/>
    </location>
</feature>
<sequence>QIYHSLNKLQQAHVSDDIIKGMRQLIRFLLSCSETFDLCERTLQGFWETGQQSNSWRQVVRRTGQSGVA</sequence>
<reference evidence="1 2" key="1">
    <citation type="submission" date="2021-06" db="EMBL/GenBank/DDBJ databases">
        <authorList>
            <person name="Palmer J.M."/>
        </authorList>
    </citation>
    <scope>NUCLEOTIDE SEQUENCE [LARGE SCALE GENOMIC DNA]</scope>
    <source>
        <strain evidence="1 2">AS_MEX2019</strain>
        <tissue evidence="1">Muscle</tissue>
    </source>
</reference>
<evidence type="ECO:0000313" key="1">
    <source>
        <dbReference type="EMBL" id="MEQ2305407.1"/>
    </source>
</evidence>